<dbReference type="InterPro" id="IPR028350">
    <property type="entry name" value="DNAC/IstB-like"/>
</dbReference>
<comment type="similarity">
    <text evidence="1">Belongs to the IS21/IS1162 putative ATP-binding protein family.</text>
</comment>
<dbReference type="Proteomes" id="UP000035085">
    <property type="component" value="Chromosome"/>
</dbReference>
<evidence type="ECO:0000313" key="6">
    <source>
        <dbReference type="Proteomes" id="UP000035085"/>
    </source>
</evidence>
<dbReference type="PANTHER" id="PTHR30050:SF4">
    <property type="entry name" value="ATP-BINDING PROTEIN RV3427C IN INSERTION SEQUENCE-RELATED"/>
    <property type="match status" value="1"/>
</dbReference>
<dbReference type="InterPro" id="IPR047661">
    <property type="entry name" value="IstB"/>
</dbReference>
<gene>
    <name evidence="5" type="ORF">UC34_00160</name>
</gene>
<organism evidence="5 6">
    <name type="scientific">Pandoraea vervacti</name>
    <dbReference type="NCBI Taxonomy" id="656178"/>
    <lineage>
        <taxon>Bacteria</taxon>
        <taxon>Pseudomonadati</taxon>
        <taxon>Pseudomonadota</taxon>
        <taxon>Betaproteobacteria</taxon>
        <taxon>Burkholderiales</taxon>
        <taxon>Burkholderiaceae</taxon>
        <taxon>Pandoraea</taxon>
    </lineage>
</organism>
<proteinExistence type="inferred from homology"/>
<protein>
    <submittedName>
        <fullName evidence="5">Transposase</fullName>
    </submittedName>
</protein>
<keyword evidence="2" id="KW-0547">Nucleotide-binding</keyword>
<evidence type="ECO:0000313" key="5">
    <source>
        <dbReference type="EMBL" id="AJP55828.1"/>
    </source>
</evidence>
<evidence type="ECO:0000256" key="3">
    <source>
        <dbReference type="ARBA" id="ARBA00022840"/>
    </source>
</evidence>
<dbReference type="NCBIfam" id="NF006616">
    <property type="entry name" value="PRK09183.1"/>
    <property type="match status" value="1"/>
</dbReference>
<evidence type="ECO:0000259" key="4">
    <source>
        <dbReference type="SMART" id="SM00382"/>
    </source>
</evidence>
<keyword evidence="6" id="KW-1185">Reference proteome</keyword>
<accession>A0ABN4FKL7</accession>
<dbReference type="NCBIfam" id="NF038214">
    <property type="entry name" value="IS21_help_AAA"/>
    <property type="match status" value="1"/>
</dbReference>
<sequence length="268" mass="29911">MDLQHERILQACEQLRIDTMGDQYSLLASRAAANQLTFADFFESLLRSEIDAKQQRTKAMLLRTAGFPVLKTLEEFDFMFAHGVTKKSLMELSSMAFVERAENVVLLGPSGVGKTHLAIALGNIATQMGIKTRFISAADLVMALSAASRQDRLADFLKRNITNPRLLIIDEIGYLPLGREEANLFFQVVAKRYEKGSLIVTSNLPFGQWDQAFAGDQTLTAALLDRLLHHSHVLQIKGESYRLKDKRKAGIIRSRQTDQAESVLVGQS</sequence>
<dbReference type="CDD" id="cd00009">
    <property type="entry name" value="AAA"/>
    <property type="match status" value="1"/>
</dbReference>
<dbReference type="SUPFAM" id="SSF52540">
    <property type="entry name" value="P-loop containing nucleoside triphosphate hydrolases"/>
    <property type="match status" value="1"/>
</dbReference>
<dbReference type="Pfam" id="PF01695">
    <property type="entry name" value="IstB_IS21"/>
    <property type="match status" value="1"/>
</dbReference>
<feature type="domain" description="AAA+ ATPase" evidence="4">
    <location>
        <begin position="100"/>
        <end position="237"/>
    </location>
</feature>
<dbReference type="PANTHER" id="PTHR30050">
    <property type="entry name" value="CHROMOSOMAL REPLICATION INITIATOR PROTEIN DNAA"/>
    <property type="match status" value="1"/>
</dbReference>
<dbReference type="InterPro" id="IPR027417">
    <property type="entry name" value="P-loop_NTPase"/>
</dbReference>
<evidence type="ECO:0000256" key="1">
    <source>
        <dbReference type="ARBA" id="ARBA00008059"/>
    </source>
</evidence>
<dbReference type="Gene3D" id="3.40.50.300">
    <property type="entry name" value="P-loop containing nucleotide triphosphate hydrolases"/>
    <property type="match status" value="1"/>
</dbReference>
<name>A0ABN4FKL7_9BURK</name>
<dbReference type="SMART" id="SM00382">
    <property type="entry name" value="AAA"/>
    <property type="match status" value="1"/>
</dbReference>
<dbReference type="EMBL" id="CP010897">
    <property type="protein sequence ID" value="AJP55828.1"/>
    <property type="molecule type" value="Genomic_DNA"/>
</dbReference>
<dbReference type="InterPro" id="IPR003593">
    <property type="entry name" value="AAA+_ATPase"/>
</dbReference>
<keyword evidence="3" id="KW-0067">ATP-binding</keyword>
<dbReference type="RefSeq" id="WP_044453177.1">
    <property type="nucleotide sequence ID" value="NZ_CP010897.2"/>
</dbReference>
<dbReference type="PIRSF" id="PIRSF003073">
    <property type="entry name" value="DNAC_TnpB_IstB"/>
    <property type="match status" value="1"/>
</dbReference>
<dbReference type="InterPro" id="IPR002611">
    <property type="entry name" value="IstB_ATP-bd"/>
</dbReference>
<evidence type="ECO:0000256" key="2">
    <source>
        <dbReference type="ARBA" id="ARBA00022741"/>
    </source>
</evidence>
<reference evidence="6" key="1">
    <citation type="submission" date="2015-02" db="EMBL/GenBank/DDBJ databases">
        <title>Complete Genome Sequencing of Pandoraea vervacti NS15 sp. nov.</title>
        <authorList>
            <person name="Chan K.-G."/>
        </authorList>
    </citation>
    <scope>NUCLEOTIDE SEQUENCE [LARGE SCALE GENOMIC DNA]</scope>
    <source>
        <strain evidence="6">NS15</strain>
    </source>
</reference>